<name>A0A6B0TAR4_9EURY</name>
<sequence length="100" mass="11233">MPEHASLDDLEAAPHARPFEAGEPTVIRLALEADERVDPHTHPEREIVLYLRSGRLEVDLDEETYDVAPGDVVRFDGRREVSPYAVEDSEALLVLAQRSD</sequence>
<dbReference type="RefSeq" id="WP_159762418.1">
    <property type="nucleotide sequence ID" value="NZ_WUUT01000001.1"/>
</dbReference>
<evidence type="ECO:0000313" key="3">
    <source>
        <dbReference type="EMBL" id="MXR50269.1"/>
    </source>
</evidence>
<dbReference type="Gene3D" id="2.60.120.10">
    <property type="entry name" value="Jelly Rolls"/>
    <property type="match status" value="1"/>
</dbReference>
<dbReference type="AlphaFoldDB" id="A0A6B0TAR4"/>
<dbReference type="Pfam" id="PF07883">
    <property type="entry name" value="Cupin_2"/>
    <property type="match status" value="1"/>
</dbReference>
<dbReference type="InterPro" id="IPR014710">
    <property type="entry name" value="RmlC-like_jellyroll"/>
</dbReference>
<evidence type="ECO:0000313" key="4">
    <source>
        <dbReference type="Proteomes" id="UP000466535"/>
    </source>
</evidence>
<dbReference type="Proteomes" id="UP000466535">
    <property type="component" value="Unassembled WGS sequence"/>
</dbReference>
<comment type="caution">
    <text evidence="3">The sequence shown here is derived from an EMBL/GenBank/DDBJ whole genome shotgun (WGS) entry which is preliminary data.</text>
</comment>
<reference evidence="3 4" key="1">
    <citation type="submission" date="2019-12" db="EMBL/GenBank/DDBJ databases">
        <title>Isolation and characterization of three novel carbon monoxide-oxidizing members of Halobacteria from salione crusts and soils.</title>
        <authorList>
            <person name="Myers M.R."/>
            <person name="King G.M."/>
        </authorList>
    </citation>
    <scope>NUCLEOTIDE SEQUENCE [LARGE SCALE GENOMIC DNA]</scope>
    <source>
        <strain evidence="3 4">WSH3</strain>
    </source>
</reference>
<feature type="region of interest" description="Disordered" evidence="1">
    <location>
        <begin position="1"/>
        <end position="21"/>
    </location>
</feature>
<keyword evidence="4" id="KW-1185">Reference proteome</keyword>
<dbReference type="InterPro" id="IPR011051">
    <property type="entry name" value="RmlC_Cupin_sf"/>
</dbReference>
<feature type="domain" description="Cupin type-2" evidence="2">
    <location>
        <begin position="31"/>
        <end position="90"/>
    </location>
</feature>
<gene>
    <name evidence="3" type="ORF">GRX03_01415</name>
</gene>
<dbReference type="EMBL" id="WUUT01000001">
    <property type="protein sequence ID" value="MXR50269.1"/>
    <property type="molecule type" value="Genomic_DNA"/>
</dbReference>
<protein>
    <submittedName>
        <fullName evidence="3">Cupin domain-containing protein</fullName>
    </submittedName>
</protein>
<evidence type="ECO:0000259" key="2">
    <source>
        <dbReference type="Pfam" id="PF07883"/>
    </source>
</evidence>
<feature type="compositionally biased region" description="Basic and acidic residues" evidence="1">
    <location>
        <begin position="1"/>
        <end position="20"/>
    </location>
</feature>
<accession>A0A6B0TAR4</accession>
<evidence type="ECO:0000256" key="1">
    <source>
        <dbReference type="SAM" id="MobiDB-lite"/>
    </source>
</evidence>
<proteinExistence type="predicted"/>
<dbReference type="OrthoDB" id="199885at2157"/>
<dbReference type="InterPro" id="IPR013096">
    <property type="entry name" value="Cupin_2"/>
</dbReference>
<organism evidence="3 4">
    <name type="scientific">Halovenus carboxidivorans</name>
    <dbReference type="NCBI Taxonomy" id="2692199"/>
    <lineage>
        <taxon>Archaea</taxon>
        <taxon>Methanobacteriati</taxon>
        <taxon>Methanobacteriota</taxon>
        <taxon>Stenosarchaea group</taxon>
        <taxon>Halobacteria</taxon>
        <taxon>Halobacteriales</taxon>
        <taxon>Haloarculaceae</taxon>
        <taxon>Halovenus</taxon>
    </lineage>
</organism>
<dbReference type="SUPFAM" id="SSF51182">
    <property type="entry name" value="RmlC-like cupins"/>
    <property type="match status" value="1"/>
</dbReference>